<keyword evidence="6" id="KW-0449">Lipoprotein</keyword>
<dbReference type="Gene3D" id="3.40.50.300">
    <property type="entry name" value="P-loop containing nucleotide triphosphate hydrolases"/>
    <property type="match status" value="1"/>
</dbReference>
<dbReference type="GO" id="GO:0016020">
    <property type="term" value="C:membrane"/>
    <property type="evidence" value="ECO:0007669"/>
    <property type="project" value="UniProtKB-SubCell"/>
</dbReference>
<dbReference type="VEuPathDB" id="AmoebaDB:NAEGRDRAFT_56963"/>
<comment type="subcellular location">
    <subcellularLocation>
        <location evidence="1">Membrane</location>
        <topology evidence="1">Lipid-anchor</topology>
    </subcellularLocation>
</comment>
<evidence type="ECO:0000256" key="2">
    <source>
        <dbReference type="ARBA" id="ARBA00006270"/>
    </source>
</evidence>
<dbReference type="InterPro" id="IPR001806">
    <property type="entry name" value="Small_GTPase"/>
</dbReference>
<evidence type="ECO:0000256" key="5">
    <source>
        <dbReference type="ARBA" id="ARBA00023136"/>
    </source>
</evidence>
<organism evidence="9">
    <name type="scientific">Naegleria gruberi</name>
    <name type="common">Amoeba</name>
    <dbReference type="NCBI Taxonomy" id="5762"/>
    <lineage>
        <taxon>Eukaryota</taxon>
        <taxon>Discoba</taxon>
        <taxon>Heterolobosea</taxon>
        <taxon>Tetramitia</taxon>
        <taxon>Eutetramitia</taxon>
        <taxon>Vahlkampfiidae</taxon>
        <taxon>Naegleria</taxon>
    </lineage>
</organism>
<accession>D2V2Z3</accession>
<dbReference type="InParanoid" id="D2V2Z3"/>
<dbReference type="GeneID" id="8861524"/>
<keyword evidence="3" id="KW-0547">Nucleotide-binding</keyword>
<dbReference type="OrthoDB" id="63533at2759"/>
<dbReference type="STRING" id="5762.D2V2Z3"/>
<dbReference type="InterPro" id="IPR027417">
    <property type="entry name" value="P-loop_NTPase"/>
</dbReference>
<evidence type="ECO:0000313" key="9">
    <source>
        <dbReference type="Proteomes" id="UP000006671"/>
    </source>
</evidence>
<evidence type="ECO:0000256" key="4">
    <source>
        <dbReference type="ARBA" id="ARBA00023134"/>
    </source>
</evidence>
<gene>
    <name evidence="8" type="ORF">NAEGRDRAFT_56963</name>
</gene>
<dbReference type="InterPro" id="IPR005225">
    <property type="entry name" value="Small_GTP-bd"/>
</dbReference>
<dbReference type="FunFam" id="3.40.50.300:FF:000274">
    <property type="entry name" value="ras-related protein RABA5a"/>
    <property type="match status" value="1"/>
</dbReference>
<evidence type="ECO:0000256" key="1">
    <source>
        <dbReference type="ARBA" id="ARBA00004635"/>
    </source>
</evidence>
<dbReference type="PROSITE" id="PS51419">
    <property type="entry name" value="RAB"/>
    <property type="match status" value="1"/>
</dbReference>
<dbReference type="SMART" id="SM00174">
    <property type="entry name" value="RHO"/>
    <property type="match status" value="1"/>
</dbReference>
<dbReference type="EMBL" id="GG738850">
    <property type="protein sequence ID" value="EFC48692.1"/>
    <property type="molecule type" value="Genomic_DNA"/>
</dbReference>
<keyword evidence="7" id="KW-0636">Prenylation</keyword>
<name>D2V2Z3_NAEGR</name>
<dbReference type="PROSITE" id="PS51420">
    <property type="entry name" value="RHO"/>
    <property type="match status" value="1"/>
</dbReference>
<dbReference type="SUPFAM" id="SSF52540">
    <property type="entry name" value="P-loop containing nucleoside triphosphate hydrolases"/>
    <property type="match status" value="1"/>
</dbReference>
<protein>
    <submittedName>
        <fullName evidence="8">Rab family small GTPase</fullName>
    </submittedName>
</protein>
<reference evidence="8 9" key="1">
    <citation type="journal article" date="2010" name="Cell">
        <title>The genome of Naegleria gruberi illuminates early eukaryotic versatility.</title>
        <authorList>
            <person name="Fritz-Laylin L.K."/>
            <person name="Prochnik S.E."/>
            <person name="Ginger M.L."/>
            <person name="Dacks J.B."/>
            <person name="Carpenter M.L."/>
            <person name="Field M.C."/>
            <person name="Kuo A."/>
            <person name="Paredez A."/>
            <person name="Chapman J."/>
            <person name="Pham J."/>
            <person name="Shu S."/>
            <person name="Neupane R."/>
            <person name="Cipriano M."/>
            <person name="Mancuso J."/>
            <person name="Tu H."/>
            <person name="Salamov A."/>
            <person name="Lindquist E."/>
            <person name="Shapiro H."/>
            <person name="Lucas S."/>
            <person name="Grigoriev I.V."/>
            <person name="Cande W.Z."/>
            <person name="Fulton C."/>
            <person name="Rokhsar D.S."/>
            <person name="Dawson S.C."/>
        </authorList>
    </citation>
    <scope>NUCLEOTIDE SEQUENCE [LARGE SCALE GENOMIC DNA]</scope>
    <source>
        <strain evidence="8 9">NEG-M</strain>
    </source>
</reference>
<dbReference type="NCBIfam" id="TIGR00231">
    <property type="entry name" value="small_GTP"/>
    <property type="match status" value="1"/>
</dbReference>
<proteinExistence type="inferred from homology"/>
<dbReference type="KEGG" id="ngr:NAEGRDRAFT_56963"/>
<dbReference type="RefSeq" id="XP_002681436.1">
    <property type="nucleotide sequence ID" value="XM_002681390.1"/>
</dbReference>
<dbReference type="SMART" id="SM00175">
    <property type="entry name" value="RAB"/>
    <property type="match status" value="1"/>
</dbReference>
<evidence type="ECO:0000256" key="3">
    <source>
        <dbReference type="ARBA" id="ARBA00022741"/>
    </source>
</evidence>
<dbReference type="PROSITE" id="PS51421">
    <property type="entry name" value="RAS"/>
    <property type="match status" value="1"/>
</dbReference>
<dbReference type="OMA" id="MEDEFSY"/>
<keyword evidence="5" id="KW-0472">Membrane</keyword>
<evidence type="ECO:0000256" key="6">
    <source>
        <dbReference type="ARBA" id="ARBA00023288"/>
    </source>
</evidence>
<dbReference type="GO" id="GO:0003924">
    <property type="term" value="F:GTPase activity"/>
    <property type="evidence" value="ECO:0007669"/>
    <property type="project" value="InterPro"/>
</dbReference>
<evidence type="ECO:0000313" key="8">
    <source>
        <dbReference type="EMBL" id="EFC48692.1"/>
    </source>
</evidence>
<keyword evidence="9" id="KW-1185">Reference proteome</keyword>
<dbReference type="GO" id="GO:0005525">
    <property type="term" value="F:GTP binding"/>
    <property type="evidence" value="ECO:0007669"/>
    <property type="project" value="UniProtKB-KW"/>
</dbReference>
<dbReference type="SMART" id="SM00173">
    <property type="entry name" value="RAS"/>
    <property type="match status" value="1"/>
</dbReference>
<keyword evidence="4" id="KW-0342">GTP-binding</keyword>
<sequence length="216" mass="23824">MSSSGNVEEEIRYSYKLIVIGDSGVGKSSLIVRAAHNKFNLNTKPTIGVDFASKEIQIKGNTVHAQIWDTAGQEKYQAVMPAMYRGAQGCMVVFDITNKESFDNAGKWANQLIKYGDQECKKVLVGNKCDLNHLRQVSIEEATEYAKSIGSAYMETSALNAHNVELAFNTIMNEIHSKTPPKNIVNPPDIVPPQPRPIDITKPPVTPGNQWSICNC</sequence>
<comment type="similarity">
    <text evidence="2">Belongs to the small GTPase superfamily. Rab family.</text>
</comment>
<dbReference type="PRINTS" id="PR00449">
    <property type="entry name" value="RASTRNSFRMNG"/>
</dbReference>
<dbReference type="AlphaFoldDB" id="D2V2Z3"/>
<dbReference type="PANTHER" id="PTHR47978">
    <property type="match status" value="1"/>
</dbReference>
<dbReference type="SMART" id="SM00176">
    <property type="entry name" value="RAN"/>
    <property type="match status" value="1"/>
</dbReference>
<dbReference type="Proteomes" id="UP000006671">
    <property type="component" value="Unassembled WGS sequence"/>
</dbReference>
<evidence type="ECO:0000256" key="7">
    <source>
        <dbReference type="ARBA" id="ARBA00023289"/>
    </source>
</evidence>
<dbReference type="eggNOG" id="KOG0087">
    <property type="taxonomic scope" value="Eukaryota"/>
</dbReference>
<dbReference type="Pfam" id="PF00071">
    <property type="entry name" value="Ras"/>
    <property type="match status" value="1"/>
</dbReference>